<accession>A0ABW7Z5Z1</accession>
<comment type="caution">
    <text evidence="1">The sequence shown here is derived from an EMBL/GenBank/DDBJ whole genome shotgun (WGS) entry which is preliminary data.</text>
</comment>
<dbReference type="Pfam" id="PF19402">
    <property type="entry name" value="RamS"/>
    <property type="match status" value="1"/>
</dbReference>
<keyword evidence="2" id="KW-1185">Reference proteome</keyword>
<dbReference type="NCBIfam" id="NF033212">
    <property type="entry name" value="SapB_AmfS_lanti"/>
    <property type="match status" value="1"/>
</dbReference>
<reference evidence="1 2" key="1">
    <citation type="submission" date="2024-10" db="EMBL/GenBank/DDBJ databases">
        <title>The Natural Products Discovery Center: Release of the First 8490 Sequenced Strains for Exploring Actinobacteria Biosynthetic Diversity.</title>
        <authorList>
            <person name="Kalkreuter E."/>
            <person name="Kautsar S.A."/>
            <person name="Yang D."/>
            <person name="Bader C.D."/>
            <person name="Teijaro C.N."/>
            <person name="Fluegel L."/>
            <person name="Davis C.M."/>
            <person name="Simpson J.R."/>
            <person name="Lauterbach L."/>
            <person name="Steele A.D."/>
            <person name="Gui C."/>
            <person name="Meng S."/>
            <person name="Li G."/>
            <person name="Viehrig K."/>
            <person name="Ye F."/>
            <person name="Su P."/>
            <person name="Kiefer A.F."/>
            <person name="Nichols A."/>
            <person name="Cepeda A.J."/>
            <person name="Yan W."/>
            <person name="Fan B."/>
            <person name="Jiang Y."/>
            <person name="Adhikari A."/>
            <person name="Zheng C.-J."/>
            <person name="Schuster L."/>
            <person name="Cowan T.M."/>
            <person name="Smanski M.J."/>
            <person name="Chevrette M.G."/>
            <person name="De Carvalho L.P.S."/>
            <person name="Shen B."/>
        </authorList>
    </citation>
    <scope>NUCLEOTIDE SEQUENCE [LARGE SCALE GENOMIC DNA]</scope>
    <source>
        <strain evidence="1 2">NPDC050545</strain>
    </source>
</reference>
<name>A0ABW7Z5Z1_9ACTN</name>
<organism evidence="1 2">
    <name type="scientific">Nonomuraea typhae</name>
    <dbReference type="NCBI Taxonomy" id="2603600"/>
    <lineage>
        <taxon>Bacteria</taxon>
        <taxon>Bacillati</taxon>
        <taxon>Actinomycetota</taxon>
        <taxon>Actinomycetes</taxon>
        <taxon>Streptosporangiales</taxon>
        <taxon>Streptosporangiaceae</taxon>
        <taxon>Nonomuraea</taxon>
    </lineage>
</organism>
<evidence type="ECO:0000313" key="1">
    <source>
        <dbReference type="EMBL" id="MFI6503595.1"/>
    </source>
</evidence>
<dbReference type="RefSeq" id="WP_157247321.1">
    <property type="nucleotide sequence ID" value="NZ_JBITGY010000012.1"/>
</dbReference>
<evidence type="ECO:0000313" key="2">
    <source>
        <dbReference type="Proteomes" id="UP001612741"/>
    </source>
</evidence>
<proteinExistence type="predicted"/>
<dbReference type="Proteomes" id="UP001612741">
    <property type="component" value="Unassembled WGS sequence"/>
</dbReference>
<sequence length="50" mass="5295">MTHVLDLQRLTNPDADAERAVAGNSSISFTLCGDSSTLSVLLCHGCHCPH</sequence>
<protein>
    <submittedName>
        <fullName evidence="1">Class III lanthipeptide</fullName>
    </submittedName>
</protein>
<dbReference type="EMBL" id="JBITGY010000012">
    <property type="protein sequence ID" value="MFI6503595.1"/>
    <property type="molecule type" value="Genomic_DNA"/>
</dbReference>
<dbReference type="InterPro" id="IPR045825">
    <property type="entry name" value="RamS"/>
</dbReference>
<gene>
    <name evidence="1" type="ORF">ACIBG2_39860</name>
</gene>
<dbReference type="NCBIfam" id="NF038159">
    <property type="entry name" value="lanthi_III_b"/>
    <property type="match status" value="1"/>
</dbReference>